<dbReference type="SUPFAM" id="SSF158745">
    <property type="entry name" value="LanC-like"/>
    <property type="match status" value="1"/>
</dbReference>
<dbReference type="InterPro" id="IPR020464">
    <property type="entry name" value="LanC-like_prot_euk"/>
</dbReference>
<dbReference type="GO" id="GO:0046872">
    <property type="term" value="F:metal ion binding"/>
    <property type="evidence" value="ECO:0007669"/>
    <property type="project" value="UniProtKB-KW"/>
</dbReference>
<dbReference type="SMART" id="SM01260">
    <property type="entry name" value="LANC_like"/>
    <property type="match status" value="1"/>
</dbReference>
<comment type="caution">
    <text evidence="3">The sequence shown here is derived from an EMBL/GenBank/DDBJ whole genome shotgun (WGS) entry which is preliminary data.</text>
</comment>
<dbReference type="EMBL" id="QNGE01000688">
    <property type="protein sequence ID" value="KAA3679600.1"/>
    <property type="molecule type" value="Genomic_DNA"/>
</dbReference>
<dbReference type="GO" id="GO:0005975">
    <property type="term" value="P:carbohydrate metabolic process"/>
    <property type="evidence" value="ECO:0007669"/>
    <property type="project" value="InterPro"/>
</dbReference>
<evidence type="ECO:0008006" key="5">
    <source>
        <dbReference type="Google" id="ProtNLM"/>
    </source>
</evidence>
<reference evidence="3 4" key="1">
    <citation type="journal article" date="2019" name="Gigascience">
        <title>Whole-genome sequence of the oriental lung fluke Paragonimus westermani.</title>
        <authorList>
            <person name="Oey H."/>
            <person name="Zakrzewski M."/>
            <person name="Narain K."/>
            <person name="Devi K.R."/>
            <person name="Agatsuma T."/>
            <person name="Nawaratna S."/>
            <person name="Gobert G.N."/>
            <person name="Jones M.K."/>
            <person name="Ragan M.A."/>
            <person name="McManus D.P."/>
            <person name="Krause L."/>
        </authorList>
    </citation>
    <scope>NUCLEOTIDE SEQUENCE [LARGE SCALE GENOMIC DNA]</scope>
    <source>
        <strain evidence="3 4">IND2009</strain>
    </source>
</reference>
<organism evidence="3 4">
    <name type="scientific">Paragonimus westermani</name>
    <dbReference type="NCBI Taxonomy" id="34504"/>
    <lineage>
        <taxon>Eukaryota</taxon>
        <taxon>Metazoa</taxon>
        <taxon>Spiralia</taxon>
        <taxon>Lophotrochozoa</taxon>
        <taxon>Platyhelminthes</taxon>
        <taxon>Trematoda</taxon>
        <taxon>Digenea</taxon>
        <taxon>Plagiorchiida</taxon>
        <taxon>Troglotremata</taxon>
        <taxon>Troglotrematidae</taxon>
        <taxon>Paragonimus</taxon>
    </lineage>
</organism>
<evidence type="ECO:0000256" key="1">
    <source>
        <dbReference type="ARBA" id="ARBA00007179"/>
    </source>
</evidence>
<keyword evidence="2" id="KW-0479">Metal-binding</keyword>
<accession>A0A5J4NWQ0</accession>
<dbReference type="Gene3D" id="1.50.10.10">
    <property type="match status" value="1"/>
</dbReference>
<dbReference type="AlphaFoldDB" id="A0A5J4NWQ0"/>
<protein>
    <recommendedName>
        <fullName evidence="5">LanC-like protein 2</fullName>
    </recommendedName>
</protein>
<feature type="binding site" evidence="2">
    <location>
        <position position="309"/>
    </location>
    <ligand>
        <name>Zn(2+)</name>
        <dbReference type="ChEBI" id="CHEBI:29105"/>
    </ligand>
</feature>
<comment type="similarity">
    <text evidence="1">Belongs to the LanC-like protein family.</text>
</comment>
<dbReference type="CDD" id="cd04794">
    <property type="entry name" value="euk_LANCL"/>
    <property type="match status" value="1"/>
</dbReference>
<dbReference type="GO" id="GO:0031179">
    <property type="term" value="P:peptide modification"/>
    <property type="evidence" value="ECO:0007669"/>
    <property type="project" value="InterPro"/>
</dbReference>
<dbReference type="PANTHER" id="PTHR12736:SF21">
    <property type="entry name" value="LANC-LIKE PROTEIN 2"/>
    <property type="match status" value="1"/>
</dbReference>
<dbReference type="PRINTS" id="PR01951">
    <property type="entry name" value="LANCEUKARYTE"/>
</dbReference>
<proteinExistence type="inferred from homology"/>
<dbReference type="InterPro" id="IPR007822">
    <property type="entry name" value="LANC-like"/>
</dbReference>
<sequence>MDDILKTRGSQTLFLSYRYLLLFEANAEWKKDLALGMVKLVTVLTNQLSNLTTSDISMYTGLSGIGLFFYRLCNVDRQFIDDSVKSDAVSQSQKITRRCLRHVDYDRLYKNVSVFTSFIGALCLGALVGNPEHGDVRMTMDKCFEQIISASKFAVKTDSAMPDEALYGRTGYLCALLALSNARRDVPVDVVSSVVNAIVQSGKVTAKRYQSEGAYRSLMLHSRRSDLPMPPLMFEWHEKAYLGGAHGFAGILLTLIKVSQVFQEAVSAKVMDDLVMPTVHWMGELQMDSGNWPSSLGSSLDRDVLVHWCHGATGVVPLMLAAYQLTSDKRYLERAIRGGEAIWARGLLHKGCGLCHGSAGSGYALLDLYRTTNDEKYLYRAVKFAEWCTNCFENRTRIADRPYSLFEGLAGTLYFLADILDPKQARYPLLSGV</sequence>
<dbReference type="PANTHER" id="PTHR12736">
    <property type="entry name" value="LANC-LIKE PROTEIN"/>
    <property type="match status" value="1"/>
</dbReference>
<feature type="binding site" evidence="2">
    <location>
        <position position="355"/>
    </location>
    <ligand>
        <name>Zn(2+)</name>
        <dbReference type="ChEBI" id="CHEBI:29105"/>
    </ligand>
</feature>
<keyword evidence="2" id="KW-0862">Zinc</keyword>
<feature type="binding site" evidence="2">
    <location>
        <position position="356"/>
    </location>
    <ligand>
        <name>Zn(2+)</name>
        <dbReference type="ChEBI" id="CHEBI:29105"/>
    </ligand>
</feature>
<dbReference type="Proteomes" id="UP000324629">
    <property type="component" value="Unassembled WGS sequence"/>
</dbReference>
<evidence type="ECO:0000313" key="3">
    <source>
        <dbReference type="EMBL" id="KAA3679600.1"/>
    </source>
</evidence>
<keyword evidence="4" id="KW-1185">Reference proteome</keyword>
<dbReference type="GO" id="GO:0005886">
    <property type="term" value="C:plasma membrane"/>
    <property type="evidence" value="ECO:0007669"/>
    <property type="project" value="TreeGrafter"/>
</dbReference>
<dbReference type="PRINTS" id="PR01950">
    <property type="entry name" value="LANCSUPER"/>
</dbReference>
<gene>
    <name evidence="3" type="ORF">DEA37_0004835</name>
</gene>
<evidence type="ECO:0000256" key="2">
    <source>
        <dbReference type="PIRSR" id="PIRSR607822-1"/>
    </source>
</evidence>
<dbReference type="InterPro" id="IPR012341">
    <property type="entry name" value="6hp_glycosidase-like_sf"/>
</dbReference>
<name>A0A5J4NWQ0_9TREM</name>
<dbReference type="Pfam" id="PF05147">
    <property type="entry name" value="LANC_like"/>
    <property type="match status" value="1"/>
</dbReference>
<evidence type="ECO:0000313" key="4">
    <source>
        <dbReference type="Proteomes" id="UP000324629"/>
    </source>
</evidence>